<keyword evidence="1" id="KW-0472">Membrane</keyword>
<dbReference type="EMBL" id="UYYG01000037">
    <property type="protein sequence ID" value="VDN51950.1"/>
    <property type="molecule type" value="Genomic_DNA"/>
</dbReference>
<reference evidence="2 4" key="2">
    <citation type="submission" date="2018-11" db="EMBL/GenBank/DDBJ databases">
        <authorList>
            <consortium name="Pathogen Informatics"/>
        </authorList>
    </citation>
    <scope>NUCLEOTIDE SEQUENCE [LARGE SCALE GENOMIC DNA]</scope>
</reference>
<gene>
    <name evidence="2" type="ORF">DME_LOCUS1923</name>
</gene>
<evidence type="ECO:0000256" key="1">
    <source>
        <dbReference type="SAM" id="Phobius"/>
    </source>
</evidence>
<evidence type="ECO:0000313" key="4">
    <source>
        <dbReference type="Proteomes" id="UP000274756"/>
    </source>
</evidence>
<name>A0A0N4UJ42_DRAME</name>
<sequence>MLPAIGPVSRVSSIPIAPTSCSRIRSSKSFFSSVPVGTAVGNTLGTSAGIAVGNPLALGTSIGIVVGESVASGTLVIRGTSLVLAFGASSVIGVSLVLSVLFATSVRSLISVVFKDSEMKRSQMAI</sequence>
<keyword evidence="4" id="KW-1185">Reference proteome</keyword>
<proteinExistence type="predicted"/>
<dbReference type="Proteomes" id="UP000038040">
    <property type="component" value="Unplaced"/>
</dbReference>
<dbReference type="Proteomes" id="UP000274756">
    <property type="component" value="Unassembled WGS sequence"/>
</dbReference>
<organism evidence="3 5">
    <name type="scientific">Dracunculus medinensis</name>
    <name type="common">Guinea worm</name>
    <dbReference type="NCBI Taxonomy" id="318479"/>
    <lineage>
        <taxon>Eukaryota</taxon>
        <taxon>Metazoa</taxon>
        <taxon>Ecdysozoa</taxon>
        <taxon>Nematoda</taxon>
        <taxon>Chromadorea</taxon>
        <taxon>Rhabditida</taxon>
        <taxon>Spirurina</taxon>
        <taxon>Dracunculoidea</taxon>
        <taxon>Dracunculidae</taxon>
        <taxon>Dracunculus</taxon>
    </lineage>
</organism>
<dbReference type="AlphaFoldDB" id="A0A0N4UJ42"/>
<reference evidence="5" key="1">
    <citation type="submission" date="2017-02" db="UniProtKB">
        <authorList>
            <consortium name="WormBaseParasite"/>
        </authorList>
    </citation>
    <scope>IDENTIFICATION</scope>
</reference>
<evidence type="ECO:0000313" key="2">
    <source>
        <dbReference type="EMBL" id="VDN51950.1"/>
    </source>
</evidence>
<protein>
    <submittedName>
        <fullName evidence="5">ATP-synt_C domain-containing protein</fullName>
    </submittedName>
</protein>
<evidence type="ECO:0000313" key="5">
    <source>
        <dbReference type="WBParaSite" id="DME_0000765601-mRNA-1"/>
    </source>
</evidence>
<evidence type="ECO:0000313" key="3">
    <source>
        <dbReference type="Proteomes" id="UP000038040"/>
    </source>
</evidence>
<keyword evidence="1" id="KW-0812">Transmembrane</keyword>
<keyword evidence="1" id="KW-1133">Transmembrane helix</keyword>
<dbReference type="WBParaSite" id="DME_0000765601-mRNA-1">
    <property type="protein sequence ID" value="DME_0000765601-mRNA-1"/>
    <property type="gene ID" value="DME_0000765601"/>
</dbReference>
<accession>A0A0N4UJ42</accession>
<feature type="transmembrane region" description="Helical" evidence="1">
    <location>
        <begin position="91"/>
        <end position="114"/>
    </location>
</feature>